<evidence type="ECO:0000313" key="1">
    <source>
        <dbReference type="EMBL" id="PWN51500.1"/>
    </source>
</evidence>
<name>A0ACD0P077_9BASI</name>
<reference evidence="1 2" key="1">
    <citation type="journal article" date="2018" name="Mol. Biol. Evol.">
        <title>Broad Genomic Sampling Reveals a Smut Pathogenic Ancestry of the Fungal Clade Ustilaginomycotina.</title>
        <authorList>
            <person name="Kijpornyongpan T."/>
            <person name="Mondo S.J."/>
            <person name="Barry K."/>
            <person name="Sandor L."/>
            <person name="Lee J."/>
            <person name="Lipzen A."/>
            <person name="Pangilinan J."/>
            <person name="LaButti K."/>
            <person name="Hainaut M."/>
            <person name="Henrissat B."/>
            <person name="Grigoriev I.V."/>
            <person name="Spatafora J.W."/>
            <person name="Aime M.C."/>
        </authorList>
    </citation>
    <scope>NUCLEOTIDE SEQUENCE [LARGE SCALE GENOMIC DNA]</scope>
    <source>
        <strain evidence="1 2">SA 807</strain>
    </source>
</reference>
<dbReference type="Proteomes" id="UP000245626">
    <property type="component" value="Unassembled WGS sequence"/>
</dbReference>
<gene>
    <name evidence="1" type="ORF">IE53DRAFT_386109</name>
</gene>
<keyword evidence="2" id="KW-1185">Reference proteome</keyword>
<organism evidence="1 2">
    <name type="scientific">Violaceomyces palustris</name>
    <dbReference type="NCBI Taxonomy" id="1673888"/>
    <lineage>
        <taxon>Eukaryota</taxon>
        <taxon>Fungi</taxon>
        <taxon>Dikarya</taxon>
        <taxon>Basidiomycota</taxon>
        <taxon>Ustilaginomycotina</taxon>
        <taxon>Ustilaginomycetes</taxon>
        <taxon>Violaceomycetales</taxon>
        <taxon>Violaceomycetaceae</taxon>
        <taxon>Violaceomyces</taxon>
    </lineage>
</organism>
<accession>A0ACD0P077</accession>
<evidence type="ECO:0000313" key="2">
    <source>
        <dbReference type="Proteomes" id="UP000245626"/>
    </source>
</evidence>
<sequence length="164" mass="18355">MERKNDSGEVWYGTSSASLGSQPRPAKSRVEVIKLLVACGRISAQFQELQRHPSARPSRPPILHLMPFRLPLPLPLNPTSPLPHPISSGQTLLDQLSLATLGVHPTTSLRSPSPSLPTRLISSPASHSHSNLDLIFPRLDSNHEHLKRRWRLPFRHPLRQVHKS</sequence>
<dbReference type="EMBL" id="KZ819838">
    <property type="protein sequence ID" value="PWN51500.1"/>
    <property type="molecule type" value="Genomic_DNA"/>
</dbReference>
<proteinExistence type="predicted"/>
<protein>
    <submittedName>
        <fullName evidence="1">Uncharacterized protein</fullName>
    </submittedName>
</protein>